<dbReference type="PANTHER" id="PTHR38011">
    <property type="entry name" value="DIHYDROFOLATE REDUCTASE FAMILY PROTEIN (AFU_ORTHOLOGUE AFUA_8G06820)"/>
    <property type="match status" value="1"/>
</dbReference>
<evidence type="ECO:0000259" key="13">
    <source>
        <dbReference type="PROSITE" id="PS51747"/>
    </source>
</evidence>
<evidence type="ECO:0000256" key="12">
    <source>
        <dbReference type="PIRSR" id="PIRSR006769-3"/>
    </source>
</evidence>
<evidence type="ECO:0000313" key="15">
    <source>
        <dbReference type="Proteomes" id="UP000077177"/>
    </source>
</evidence>
<dbReference type="OrthoDB" id="9800865at2"/>
<evidence type="ECO:0000256" key="3">
    <source>
        <dbReference type="ARBA" id="ARBA00004910"/>
    </source>
</evidence>
<dbReference type="InterPro" id="IPR016193">
    <property type="entry name" value="Cytidine_deaminase-like"/>
</dbReference>
<sequence>MYRCLQLAQLGEGSVAPNPMVGAVLVYNGRIIGEGYHRQYGQAHAEVNCINSVADEDKSLIPEATIYVSLEPCAHFGKTPPCADLIITKGIKQVVVGCRDPFSEVNGKGIEKLRAAGVSVTLGVLEKECLAINKRFFTFHTKHRPFIVLKWAQTADGKIANDDYSRVLISNAYTNRLVHLWRSQQMSILVGTNTALYDDPSLTTRLWPGKDPIRLVVDMDLRLPSTLQLFDGVTPTIVFNKHKHTLQLQKNIDWYLVGLQSYQVTEDLSLVHQITNALYQLNIQSVLVEGGTRLLQSFIDEGMWDEACVITNEKLALGEGLAAPILKNHDLVLSQIVQSDCIRSYKKLLD</sequence>
<dbReference type="CDD" id="cd01284">
    <property type="entry name" value="Riboflavin_deaminase-reductase"/>
    <property type="match status" value="1"/>
</dbReference>
<dbReference type="PANTHER" id="PTHR38011:SF7">
    <property type="entry name" value="2,5-DIAMINO-6-RIBOSYLAMINO-4(3H)-PYRIMIDINONE 5'-PHOSPHATE REDUCTASE"/>
    <property type="match status" value="1"/>
</dbReference>
<gene>
    <name evidence="14" type="ORF">SY85_05945</name>
</gene>
<dbReference type="Pfam" id="PF01872">
    <property type="entry name" value="RibD_C"/>
    <property type="match status" value="1"/>
</dbReference>
<comment type="pathway">
    <text evidence="3 9">Cofactor biosynthesis; riboflavin biosynthesis; 5-amino-6-(D-ribitylamino)uracil from GTP: step 3/4.</text>
</comment>
<feature type="binding site" evidence="11">
    <location>
        <position position="182"/>
    </location>
    <ligand>
        <name>substrate</name>
    </ligand>
</feature>
<dbReference type="InterPro" id="IPR002734">
    <property type="entry name" value="RibDG_C"/>
</dbReference>
<evidence type="ECO:0000256" key="9">
    <source>
        <dbReference type="PIRNR" id="PIRNR006769"/>
    </source>
</evidence>
<evidence type="ECO:0000256" key="4">
    <source>
        <dbReference type="ARBA" id="ARBA00005259"/>
    </source>
</evidence>
<organism evidence="14 15">
    <name type="scientific">Flavisolibacter tropicus</name>
    <dbReference type="NCBI Taxonomy" id="1492898"/>
    <lineage>
        <taxon>Bacteria</taxon>
        <taxon>Pseudomonadati</taxon>
        <taxon>Bacteroidota</taxon>
        <taxon>Chitinophagia</taxon>
        <taxon>Chitinophagales</taxon>
        <taxon>Chitinophagaceae</taxon>
        <taxon>Flavisolibacter</taxon>
    </lineage>
</organism>
<dbReference type="SUPFAM" id="SSF53597">
    <property type="entry name" value="Dihydrofolate reductase-like"/>
    <property type="match status" value="1"/>
</dbReference>
<dbReference type="NCBIfam" id="TIGR00326">
    <property type="entry name" value="eubact_ribD"/>
    <property type="match status" value="1"/>
</dbReference>
<evidence type="ECO:0000256" key="1">
    <source>
        <dbReference type="ARBA" id="ARBA00002151"/>
    </source>
</evidence>
<evidence type="ECO:0000313" key="14">
    <source>
        <dbReference type="EMBL" id="ANE50106.1"/>
    </source>
</evidence>
<name>A0A172TSX5_9BACT</name>
<keyword evidence="9 12" id="KW-0479">Metal-binding</keyword>
<feature type="binding site" evidence="12">
    <location>
        <position position="73"/>
    </location>
    <ligand>
        <name>Zn(2+)</name>
        <dbReference type="ChEBI" id="CHEBI:29105"/>
        <note>catalytic</note>
    </ligand>
</feature>
<dbReference type="Proteomes" id="UP000077177">
    <property type="component" value="Chromosome"/>
</dbReference>
<dbReference type="InterPro" id="IPR024072">
    <property type="entry name" value="DHFR-like_dom_sf"/>
</dbReference>
<accession>A0A172TSX5</accession>
<protein>
    <recommendedName>
        <fullName evidence="9">Riboflavin biosynthesis protein RibD</fullName>
    </recommendedName>
    <domain>
        <recommendedName>
            <fullName evidence="9">Diaminohydroxyphosphoribosylaminopyrimidine deaminase</fullName>
            <shortName evidence="9">DRAP deaminase</shortName>
            <ecNumber evidence="9">3.5.4.26</ecNumber>
        </recommendedName>
        <alternativeName>
            <fullName evidence="9">Riboflavin-specific deaminase</fullName>
        </alternativeName>
    </domain>
    <domain>
        <recommendedName>
            <fullName evidence="9">5-amino-6-(5-phosphoribosylamino)uracil reductase</fullName>
            <ecNumber evidence="9">1.1.1.193</ecNumber>
        </recommendedName>
        <alternativeName>
            <fullName evidence="9">HTP reductase</fullName>
        </alternativeName>
    </domain>
</protein>
<keyword evidence="9" id="KW-0686">Riboflavin biosynthesis</keyword>
<evidence type="ECO:0000256" key="5">
    <source>
        <dbReference type="ARBA" id="ARBA00007417"/>
    </source>
</evidence>
<dbReference type="AlphaFoldDB" id="A0A172TSX5"/>
<dbReference type="InterPro" id="IPR002125">
    <property type="entry name" value="CMP_dCMP_dom"/>
</dbReference>
<comment type="similarity">
    <text evidence="4 9">In the N-terminal section; belongs to the cytidine and deoxycytidylate deaminase family.</text>
</comment>
<dbReference type="GO" id="GO:0008835">
    <property type="term" value="F:diaminohydroxyphosphoribosylaminopyrimidine deaminase activity"/>
    <property type="evidence" value="ECO:0007669"/>
    <property type="project" value="UniProtKB-EC"/>
</dbReference>
<dbReference type="GO" id="GO:0008703">
    <property type="term" value="F:5-amino-6-(5-phosphoribosylamino)uracil reductase activity"/>
    <property type="evidence" value="ECO:0007669"/>
    <property type="project" value="UniProtKB-EC"/>
</dbReference>
<comment type="pathway">
    <text evidence="2 9">Cofactor biosynthesis; riboflavin biosynthesis; 5-amino-6-(D-ribitylamino)uracil from GTP: step 2/4.</text>
</comment>
<comment type="similarity">
    <text evidence="5 9">In the C-terminal section; belongs to the HTP reductase family.</text>
</comment>
<evidence type="ECO:0000256" key="7">
    <source>
        <dbReference type="ARBA" id="ARBA00023002"/>
    </source>
</evidence>
<comment type="cofactor">
    <cofactor evidence="9 12">
        <name>Zn(2+)</name>
        <dbReference type="ChEBI" id="CHEBI:29105"/>
    </cofactor>
    <text evidence="9 12">Binds 1 zinc ion.</text>
</comment>
<dbReference type="UniPathway" id="UPA00275">
    <property type="reaction ID" value="UER00401"/>
</dbReference>
<dbReference type="RefSeq" id="WP_066402416.1">
    <property type="nucleotide sequence ID" value="NZ_CP011390.1"/>
</dbReference>
<feature type="binding site" evidence="12">
    <location>
        <position position="82"/>
    </location>
    <ligand>
        <name>Zn(2+)</name>
        <dbReference type="ChEBI" id="CHEBI:29105"/>
        <note>catalytic</note>
    </ligand>
</feature>
<dbReference type="EC" id="1.1.1.193" evidence="9"/>
<proteinExistence type="inferred from homology"/>
<evidence type="ECO:0000256" key="2">
    <source>
        <dbReference type="ARBA" id="ARBA00004882"/>
    </source>
</evidence>
<comment type="catalytic activity">
    <reaction evidence="9">
        <text>5-amino-6-(5-phospho-D-ribitylamino)uracil + NADP(+) = 5-amino-6-(5-phospho-D-ribosylamino)uracil + NADPH + H(+)</text>
        <dbReference type="Rhea" id="RHEA:17845"/>
        <dbReference type="ChEBI" id="CHEBI:15378"/>
        <dbReference type="ChEBI" id="CHEBI:57783"/>
        <dbReference type="ChEBI" id="CHEBI:58349"/>
        <dbReference type="ChEBI" id="CHEBI:58421"/>
        <dbReference type="ChEBI" id="CHEBI:58453"/>
        <dbReference type="EC" id="1.1.1.193"/>
    </reaction>
</comment>
<dbReference type="STRING" id="1492898.SY85_05945"/>
<feature type="binding site" evidence="12">
    <location>
        <position position="44"/>
    </location>
    <ligand>
        <name>Zn(2+)</name>
        <dbReference type="ChEBI" id="CHEBI:29105"/>
        <note>catalytic</note>
    </ligand>
</feature>
<feature type="domain" description="CMP/dCMP-type deaminase" evidence="13">
    <location>
        <begin position="1"/>
        <end position="121"/>
    </location>
</feature>
<dbReference type="InterPro" id="IPR004794">
    <property type="entry name" value="Eubact_RibD"/>
</dbReference>
<feature type="binding site" evidence="11">
    <location>
        <position position="152"/>
    </location>
    <ligand>
        <name>NADP(+)</name>
        <dbReference type="ChEBI" id="CHEBI:58349"/>
    </ligand>
</feature>
<dbReference type="PATRIC" id="fig|1492898.3.peg.1289"/>
<dbReference type="Pfam" id="PF00383">
    <property type="entry name" value="dCMP_cyt_deam_1"/>
    <property type="match status" value="1"/>
</dbReference>
<feature type="binding site" evidence="11">
    <location>
        <begin position="291"/>
        <end position="297"/>
    </location>
    <ligand>
        <name>NADP(+)</name>
        <dbReference type="ChEBI" id="CHEBI:58349"/>
    </ligand>
</feature>
<evidence type="ECO:0000256" key="8">
    <source>
        <dbReference type="ARBA" id="ARBA00023268"/>
    </source>
</evidence>
<keyword evidence="6 9" id="KW-0521">NADP</keyword>
<keyword evidence="15" id="KW-1185">Reference proteome</keyword>
<keyword evidence="9 12" id="KW-0862">Zinc</keyword>
<dbReference type="Gene3D" id="3.40.430.10">
    <property type="entry name" value="Dihydrofolate Reductase, subunit A"/>
    <property type="match status" value="1"/>
</dbReference>
<keyword evidence="7 9" id="KW-0560">Oxidoreductase</keyword>
<feature type="binding site" evidence="11">
    <location>
        <position position="202"/>
    </location>
    <ligand>
        <name>substrate</name>
    </ligand>
</feature>
<reference evidence="15" key="1">
    <citation type="submission" date="2015-01" db="EMBL/GenBank/DDBJ databases">
        <title>Flavisolibacter sp./LCS9/ whole genome sequencing.</title>
        <authorList>
            <person name="Kim M.K."/>
            <person name="Srinivasan S."/>
            <person name="Lee J.-J."/>
        </authorList>
    </citation>
    <scope>NUCLEOTIDE SEQUENCE [LARGE SCALE GENOMIC DNA]</scope>
    <source>
        <strain evidence="15">LCS9</strain>
    </source>
</reference>
<feature type="active site" description="Proton donor" evidence="10">
    <location>
        <position position="46"/>
    </location>
</feature>
<evidence type="ECO:0000256" key="10">
    <source>
        <dbReference type="PIRSR" id="PIRSR006769-1"/>
    </source>
</evidence>
<dbReference type="SUPFAM" id="SSF53927">
    <property type="entry name" value="Cytidine deaminase-like"/>
    <property type="match status" value="1"/>
</dbReference>
<dbReference type="KEGG" id="fla:SY85_05945"/>
<dbReference type="EMBL" id="CP011390">
    <property type="protein sequence ID" value="ANE50106.1"/>
    <property type="molecule type" value="Genomic_DNA"/>
</dbReference>
<dbReference type="GO" id="GO:0046872">
    <property type="term" value="F:metal ion binding"/>
    <property type="evidence" value="ECO:0007669"/>
    <property type="project" value="UniProtKB-KW"/>
</dbReference>
<keyword evidence="8" id="KW-0511">Multifunctional enzyme</keyword>
<dbReference type="GO" id="GO:0009231">
    <property type="term" value="P:riboflavin biosynthetic process"/>
    <property type="evidence" value="ECO:0007669"/>
    <property type="project" value="UniProtKB-UniPathway"/>
</dbReference>
<dbReference type="InterPro" id="IPR050765">
    <property type="entry name" value="Riboflavin_Biosynth_HTPR"/>
</dbReference>
<comment type="catalytic activity">
    <reaction evidence="9">
        <text>2,5-diamino-6-hydroxy-4-(5-phosphoribosylamino)-pyrimidine + H2O + H(+) = 5-amino-6-(5-phospho-D-ribosylamino)uracil + NH4(+)</text>
        <dbReference type="Rhea" id="RHEA:21868"/>
        <dbReference type="ChEBI" id="CHEBI:15377"/>
        <dbReference type="ChEBI" id="CHEBI:15378"/>
        <dbReference type="ChEBI" id="CHEBI:28938"/>
        <dbReference type="ChEBI" id="CHEBI:58453"/>
        <dbReference type="ChEBI" id="CHEBI:58614"/>
        <dbReference type="EC" id="3.5.4.26"/>
    </reaction>
</comment>
<dbReference type="PIRSF" id="PIRSF006769">
    <property type="entry name" value="RibD"/>
    <property type="match status" value="1"/>
</dbReference>
<feature type="binding site" evidence="11">
    <location>
        <position position="194"/>
    </location>
    <ligand>
        <name>NADP(+)</name>
        <dbReference type="ChEBI" id="CHEBI:58349"/>
    </ligand>
</feature>
<dbReference type="EC" id="3.5.4.26" evidence="9"/>
<dbReference type="PROSITE" id="PS51747">
    <property type="entry name" value="CYT_DCMP_DEAMINASES_2"/>
    <property type="match status" value="1"/>
</dbReference>
<feature type="binding site" evidence="11">
    <location>
        <position position="289"/>
    </location>
    <ligand>
        <name>substrate</name>
    </ligand>
</feature>
<keyword evidence="9" id="KW-0378">Hydrolase</keyword>
<evidence type="ECO:0000256" key="11">
    <source>
        <dbReference type="PIRSR" id="PIRSR006769-2"/>
    </source>
</evidence>
<feature type="binding site" evidence="11">
    <location>
        <position position="198"/>
    </location>
    <ligand>
        <name>NADP(+)</name>
        <dbReference type="ChEBI" id="CHEBI:58349"/>
    </ligand>
</feature>
<reference evidence="14 15" key="2">
    <citation type="journal article" date="2016" name="Int. J. Syst. Evol. Microbiol.">
        <title>Flavisolibacter tropicus sp. nov., isolated from tropical soil.</title>
        <authorList>
            <person name="Lee J.J."/>
            <person name="Kang M.S."/>
            <person name="Kim G.S."/>
            <person name="Lee C.S."/>
            <person name="Lim S."/>
            <person name="Lee J."/>
            <person name="Roh S.H."/>
            <person name="Kang H."/>
            <person name="Ha J.M."/>
            <person name="Bae S."/>
            <person name="Jung H.Y."/>
            <person name="Kim M.K."/>
        </authorList>
    </citation>
    <scope>NUCLEOTIDE SEQUENCE [LARGE SCALE GENOMIC DNA]</scope>
    <source>
        <strain evidence="14 15">LCS9</strain>
    </source>
</reference>
<comment type="function">
    <text evidence="1 9">Converts 2,5-diamino-6-(ribosylamino)-4(3h)-pyrimidinone 5'-phosphate into 5-amino-6-(ribosylamino)-2,4(1h,3h)-pyrimidinedione 5'-phosphate.</text>
</comment>
<evidence type="ECO:0000256" key="6">
    <source>
        <dbReference type="ARBA" id="ARBA00022857"/>
    </source>
</evidence>
<dbReference type="Gene3D" id="3.40.140.10">
    <property type="entry name" value="Cytidine Deaminase, domain 2"/>
    <property type="match status" value="1"/>
</dbReference>
<feature type="binding site" evidence="11">
    <location>
        <position position="205"/>
    </location>
    <ligand>
        <name>substrate</name>
    </ligand>
</feature>